<dbReference type="RefSeq" id="WP_344442989.1">
    <property type="nucleotide sequence ID" value="NZ_BAAALF010000066.1"/>
</dbReference>
<dbReference type="EMBL" id="BAAALF010000066">
    <property type="protein sequence ID" value="GAA1244108.1"/>
    <property type="molecule type" value="Genomic_DNA"/>
</dbReference>
<protein>
    <submittedName>
        <fullName evidence="2">N-acetyltransferase</fullName>
    </submittedName>
</protein>
<accession>A0ABP4H3N6</accession>
<comment type="caution">
    <text evidence="2">The sequence shown here is derived from an EMBL/GenBank/DDBJ whole genome shotgun (WGS) entry which is preliminary data.</text>
</comment>
<dbReference type="Gene3D" id="3.40.630.30">
    <property type="match status" value="1"/>
</dbReference>
<evidence type="ECO:0000313" key="3">
    <source>
        <dbReference type="Proteomes" id="UP001500037"/>
    </source>
</evidence>
<dbReference type="InterPro" id="IPR000182">
    <property type="entry name" value="GNAT_dom"/>
</dbReference>
<sequence length="199" mass="21600">MTSQDLADLVIRAERPDEHDEVRRLHALAFGDGERVPRLVDTLRASPAALPPLSLVATLDDEVVGHVLLSACRLDALPRLVDVYALSPLGVRPRDQGRGIGTRLIEHALAAADRQGAPLVFLEGSPRYYRTRGFLAAQELGFRPPTLRYPPGAFQVARLSAHQAWMTGTFVYSEPFWALDCVGLRGPRLAAAVTGGATT</sequence>
<dbReference type="PROSITE" id="PS51186">
    <property type="entry name" value="GNAT"/>
    <property type="match status" value="1"/>
</dbReference>
<evidence type="ECO:0000313" key="2">
    <source>
        <dbReference type="EMBL" id="GAA1244108.1"/>
    </source>
</evidence>
<dbReference type="Proteomes" id="UP001500037">
    <property type="component" value="Unassembled WGS sequence"/>
</dbReference>
<evidence type="ECO:0000259" key="1">
    <source>
        <dbReference type="PROSITE" id="PS51186"/>
    </source>
</evidence>
<feature type="domain" description="N-acetyltransferase" evidence="1">
    <location>
        <begin position="9"/>
        <end position="162"/>
    </location>
</feature>
<reference evidence="3" key="1">
    <citation type="journal article" date="2019" name="Int. J. Syst. Evol. Microbiol.">
        <title>The Global Catalogue of Microorganisms (GCM) 10K type strain sequencing project: providing services to taxonomists for standard genome sequencing and annotation.</title>
        <authorList>
            <consortium name="The Broad Institute Genomics Platform"/>
            <consortium name="The Broad Institute Genome Sequencing Center for Infectious Disease"/>
            <person name="Wu L."/>
            <person name="Ma J."/>
        </authorList>
    </citation>
    <scope>NUCLEOTIDE SEQUENCE [LARGE SCALE GENOMIC DNA]</scope>
    <source>
        <strain evidence="3">JCM 13004</strain>
    </source>
</reference>
<gene>
    <name evidence="2" type="ORF">GCM10009665_38650</name>
</gene>
<dbReference type="InterPro" id="IPR016181">
    <property type="entry name" value="Acyl_CoA_acyltransferase"/>
</dbReference>
<keyword evidence="3" id="KW-1185">Reference proteome</keyword>
<dbReference type="Pfam" id="PF13527">
    <property type="entry name" value="Acetyltransf_9"/>
    <property type="match status" value="1"/>
</dbReference>
<name>A0ABP4H3N6_9ACTN</name>
<proteinExistence type="predicted"/>
<dbReference type="CDD" id="cd04301">
    <property type="entry name" value="NAT_SF"/>
    <property type="match status" value="1"/>
</dbReference>
<dbReference type="SUPFAM" id="SSF55729">
    <property type="entry name" value="Acyl-CoA N-acyltransferases (Nat)"/>
    <property type="match status" value="1"/>
</dbReference>
<organism evidence="2 3">
    <name type="scientific">Kitasatospora nipponensis</name>
    <dbReference type="NCBI Taxonomy" id="258049"/>
    <lineage>
        <taxon>Bacteria</taxon>
        <taxon>Bacillati</taxon>
        <taxon>Actinomycetota</taxon>
        <taxon>Actinomycetes</taxon>
        <taxon>Kitasatosporales</taxon>
        <taxon>Streptomycetaceae</taxon>
        <taxon>Kitasatospora</taxon>
    </lineage>
</organism>